<evidence type="ECO:0000256" key="1">
    <source>
        <dbReference type="SAM" id="Coils"/>
    </source>
</evidence>
<protein>
    <recommendedName>
        <fullName evidence="3">Flagellar hook-length control protein-like C-terminal domain-containing protein</fullName>
    </recommendedName>
</protein>
<keyword evidence="1" id="KW-0175">Coiled coil</keyword>
<dbReference type="AlphaFoldDB" id="A0A828QWJ4"/>
<feature type="compositionally biased region" description="Basic and acidic residues" evidence="2">
    <location>
        <begin position="328"/>
        <end position="364"/>
    </location>
</feature>
<name>A0A828QWJ4_CAMUP</name>
<dbReference type="InterPro" id="IPR021136">
    <property type="entry name" value="Flagellar_hook_control-like_C"/>
</dbReference>
<proteinExistence type="predicted"/>
<dbReference type="RefSeq" id="WP_004277591.1">
    <property type="nucleotide sequence ID" value="NZ_GL622227.1"/>
</dbReference>
<gene>
    <name evidence="4" type="ORF">HMPREF9400_1038</name>
</gene>
<evidence type="ECO:0000259" key="3">
    <source>
        <dbReference type="Pfam" id="PF02120"/>
    </source>
</evidence>
<comment type="caution">
    <text evidence="4">The sequence shown here is derived from an EMBL/GenBank/DDBJ whole genome shotgun (WGS) entry which is preliminary data.</text>
</comment>
<reference evidence="4 5" key="1">
    <citation type="submission" date="2010-12" db="EMBL/GenBank/DDBJ databases">
        <authorList>
            <person name="Muzny D."/>
            <person name="Qin X."/>
            <person name="Buhay C."/>
            <person name="Dugan-Rocha S."/>
            <person name="Ding Y."/>
            <person name="Chen G."/>
            <person name="Hawes A."/>
            <person name="Holder M."/>
            <person name="Jhangiani S."/>
            <person name="Johnson A."/>
            <person name="Khan Z."/>
            <person name="Li Z."/>
            <person name="Liu W."/>
            <person name="Liu X."/>
            <person name="Perez L."/>
            <person name="Shen H."/>
            <person name="Wang Q."/>
            <person name="Watt J."/>
            <person name="Xi L."/>
            <person name="Xin Y."/>
            <person name="Zhou J."/>
            <person name="Deng J."/>
            <person name="Jiang H."/>
            <person name="Liu Y."/>
            <person name="Qu J."/>
            <person name="Song X.-Z."/>
            <person name="Zhang L."/>
            <person name="Villasana D."/>
            <person name="Johnson A."/>
            <person name="Liu J."/>
            <person name="Liyanage D."/>
            <person name="Lorensuhewa L."/>
            <person name="Robinson T."/>
            <person name="Song A."/>
            <person name="Song B.-B."/>
            <person name="Dinh H."/>
            <person name="Thornton R."/>
            <person name="Coyle M."/>
            <person name="Francisco L."/>
            <person name="Jackson L."/>
            <person name="Javaid M."/>
            <person name="Korchina V."/>
            <person name="Kovar C."/>
            <person name="Mata R."/>
            <person name="Mathew T."/>
            <person name="Ngo R."/>
            <person name="Nguyen L."/>
            <person name="Nguyen N."/>
            <person name="Okwuonu G."/>
            <person name="Ongeri F."/>
            <person name="Pham C."/>
            <person name="Simmons D."/>
            <person name="Wilczek-Boney K."/>
            <person name="Hale W."/>
            <person name="Jakkamsetti A."/>
            <person name="Pham P."/>
            <person name="Ruth R."/>
            <person name="San Lucas F."/>
            <person name="Warren J."/>
            <person name="Zhang J."/>
            <person name="Zhao Z."/>
            <person name="Zhou C."/>
            <person name="Zhu D."/>
            <person name="Lee S."/>
            <person name="Bess C."/>
            <person name="Blankenburg K."/>
            <person name="Forbes L."/>
            <person name="Fu Q."/>
            <person name="Gubbala S."/>
            <person name="Hirani K."/>
            <person name="Jayaseelan J.C."/>
            <person name="Lara F."/>
            <person name="Munidasa M."/>
            <person name="Palculict T."/>
            <person name="Patil S."/>
            <person name="Pu L.-L."/>
            <person name="Saada N."/>
            <person name="Tang L."/>
            <person name="Weissenberger G."/>
            <person name="Zhu Y."/>
            <person name="Hemphill L."/>
            <person name="Shang Y."/>
            <person name="Youmans B."/>
            <person name="Ayvaz T."/>
            <person name="Ross M."/>
            <person name="Santibanez J."/>
            <person name="Aqrawi P."/>
            <person name="Gross S."/>
            <person name="Joshi V."/>
            <person name="Fowler G."/>
            <person name="Nazareth L."/>
            <person name="Reid J."/>
            <person name="Worley K."/>
            <person name="Petrosino J."/>
            <person name="Highlander S."/>
            <person name="Gibbs R."/>
        </authorList>
    </citation>
    <scope>NUCLEOTIDE SEQUENCE [LARGE SCALE GENOMIC DNA]</scope>
    <source>
        <strain evidence="4 5">JV21</strain>
    </source>
</reference>
<organism evidence="4 5">
    <name type="scientific">Campylobacter upsaliensis JV21</name>
    <dbReference type="NCBI Taxonomy" id="888826"/>
    <lineage>
        <taxon>Bacteria</taxon>
        <taxon>Pseudomonadati</taxon>
        <taxon>Campylobacterota</taxon>
        <taxon>Epsilonproteobacteria</taxon>
        <taxon>Campylobacterales</taxon>
        <taxon>Campylobacteraceae</taxon>
        <taxon>Campylobacter</taxon>
    </lineage>
</organism>
<dbReference type="Pfam" id="PF02120">
    <property type="entry name" value="Flg_hook"/>
    <property type="match status" value="1"/>
</dbReference>
<evidence type="ECO:0000313" key="5">
    <source>
        <dbReference type="Proteomes" id="UP000005813"/>
    </source>
</evidence>
<feature type="domain" description="Flagellar hook-length control protein-like C-terminal" evidence="3">
    <location>
        <begin position="631"/>
        <end position="700"/>
    </location>
</feature>
<feature type="coiled-coil region" evidence="1">
    <location>
        <begin position="498"/>
        <end position="553"/>
    </location>
</feature>
<feature type="region of interest" description="Disordered" evidence="2">
    <location>
        <begin position="328"/>
        <end position="441"/>
    </location>
</feature>
<dbReference type="InterPro" id="IPR038610">
    <property type="entry name" value="FliK-like_C_sf"/>
</dbReference>
<dbReference type="Gene3D" id="3.30.750.140">
    <property type="match status" value="1"/>
</dbReference>
<feature type="compositionally biased region" description="Basic and acidic residues" evidence="2">
    <location>
        <begin position="400"/>
        <end position="441"/>
    </location>
</feature>
<sequence>MINTKLNSQVATQRTDLKNDLNLTKDKERLSPNELLTQNLRQKLGLSKQMPPPNEALQKFAQNELNQKLQEIVNKLLNQISTHKNPNSPILKQANLLNFAPNFVNELKLLSKELSKNENFAPLLNKIEMLLKPASEIKAKDLAPLLKNSGVFFEAKLKNALNEELLPKSFYKLINAIKSLSSEKIATQIATLADKSLSAKDSLRELASIIIQNKNENKNIVSHSAFKPLLELSQKLDNFKKYINKNPQLAESKIGSLAQNFAKELAKIKDDFIKILSKPENLLVKDPVLLKQAMQSFEKLQNHLDKIIQKAESGVKIENEDLLKELLESQDEPLKTKGELKAQDEPEEHIKEHKEELKSEKEKNENEEEIERELEKEEVQKEDFSKDEKLENAEENVGENLEKDTEKNAENLDKEVVKKQADIKEEPKEQKHQPKEIAKEQVREYPKEALKGGVKQEDRVQIPQNKAQESIFKQQEFTKEVFKNLAFKAPQGQNLEGLENLSRDITTLNRKINENLKQLDPLAQNAKLNLNELKGLENKLIGAVKDLQNIRLKNVQDVSYEIQNDIKSTLLQVASQAKAENNDAIYNQANRLLAQIEMNQLMSLANDSINTYLPFSWEDLNESKIIFRRGKKDKFFAQIKLEFAKLGDLEILVSLNNEKYIDINIMAENKEFRKMIYENAHELKRNINKAGLLSSNFFVGDIIRSHFDPRDLRNYDLQMGMDKKV</sequence>
<evidence type="ECO:0000256" key="2">
    <source>
        <dbReference type="SAM" id="MobiDB-lite"/>
    </source>
</evidence>
<dbReference type="Proteomes" id="UP000005813">
    <property type="component" value="Unassembled WGS sequence"/>
</dbReference>
<dbReference type="EMBL" id="AEPU01000021">
    <property type="protein sequence ID" value="EFU71686.1"/>
    <property type="molecule type" value="Genomic_DNA"/>
</dbReference>
<feature type="compositionally biased region" description="Basic and acidic residues" evidence="2">
    <location>
        <begin position="373"/>
        <end position="392"/>
    </location>
</feature>
<accession>A0A828QWJ4</accession>
<evidence type="ECO:0000313" key="4">
    <source>
        <dbReference type="EMBL" id="EFU71686.1"/>
    </source>
</evidence>